<evidence type="ECO:0000259" key="4">
    <source>
        <dbReference type="Pfam" id="PF13458"/>
    </source>
</evidence>
<evidence type="ECO:0000256" key="3">
    <source>
        <dbReference type="SAM" id="SignalP"/>
    </source>
</evidence>
<dbReference type="EMBL" id="JAAXLS010000017">
    <property type="protein sequence ID" value="NKQ55797.1"/>
    <property type="molecule type" value="Genomic_DNA"/>
</dbReference>
<dbReference type="InterPro" id="IPR051010">
    <property type="entry name" value="BCAA_transport"/>
</dbReference>
<dbReference type="SUPFAM" id="SSF53822">
    <property type="entry name" value="Periplasmic binding protein-like I"/>
    <property type="match status" value="1"/>
</dbReference>
<keyword evidence="6" id="KW-1185">Reference proteome</keyword>
<proteinExistence type="inferred from homology"/>
<dbReference type="InterPro" id="IPR028082">
    <property type="entry name" value="Peripla_BP_I"/>
</dbReference>
<comment type="caution">
    <text evidence="5">The sequence shown here is derived from an EMBL/GenBank/DDBJ whole genome shotgun (WGS) entry which is preliminary data.</text>
</comment>
<feature type="signal peptide" evidence="3">
    <location>
        <begin position="1"/>
        <end position="31"/>
    </location>
</feature>
<gene>
    <name evidence="5" type="ORF">HFP15_23250</name>
</gene>
<feature type="chain" id="PRO_5046285197" evidence="3">
    <location>
        <begin position="32"/>
        <end position="391"/>
    </location>
</feature>
<name>A0ABX1J7N3_9PSEU</name>
<comment type="similarity">
    <text evidence="1">Belongs to the leucine-binding protein family.</text>
</comment>
<organism evidence="5 6">
    <name type="scientific">Amycolatopsis acididurans</name>
    <dbReference type="NCBI Taxonomy" id="2724524"/>
    <lineage>
        <taxon>Bacteria</taxon>
        <taxon>Bacillati</taxon>
        <taxon>Actinomycetota</taxon>
        <taxon>Actinomycetes</taxon>
        <taxon>Pseudonocardiales</taxon>
        <taxon>Pseudonocardiaceae</taxon>
        <taxon>Amycolatopsis</taxon>
    </lineage>
</organism>
<evidence type="ECO:0000256" key="2">
    <source>
        <dbReference type="ARBA" id="ARBA00022729"/>
    </source>
</evidence>
<evidence type="ECO:0000256" key="1">
    <source>
        <dbReference type="ARBA" id="ARBA00010062"/>
    </source>
</evidence>
<accession>A0ABX1J7N3</accession>
<evidence type="ECO:0000313" key="6">
    <source>
        <dbReference type="Proteomes" id="UP000715441"/>
    </source>
</evidence>
<dbReference type="Proteomes" id="UP000715441">
    <property type="component" value="Unassembled WGS sequence"/>
</dbReference>
<keyword evidence="2 3" id="KW-0732">Signal</keyword>
<dbReference type="Gene3D" id="3.40.50.2300">
    <property type="match status" value="2"/>
</dbReference>
<protein>
    <submittedName>
        <fullName evidence="5">ABC transporter substrate-binding protein</fullName>
    </submittedName>
</protein>
<dbReference type="Pfam" id="PF13458">
    <property type="entry name" value="Peripla_BP_6"/>
    <property type="match status" value="1"/>
</dbReference>
<feature type="domain" description="Leucine-binding protein" evidence="4">
    <location>
        <begin position="42"/>
        <end position="371"/>
    </location>
</feature>
<sequence length="391" mass="40046">MKIARWSRPATVLAGAAVLVAGLTACGGSSGAGTSGGGLPQTIKIMSIKEMTGAVAFAGTNATKGVDLAVDEIAKQKFLGDTKLEIDLKDSAASPQEAASYATQALSDKNYSAILGPAASAQAAAISPIAQKSKMPVIYTQAGSNGVLTGDYTFRVTAPASSYFQLAGEYLQRKGVKTAAVLYNSGNPTLAELGQQTAPQLGQKYGFTITSSDGVQTSAQDFTANGSKIAAANPGAVFVLLNGPQNPTAIMQLRQNGYRGEIVGMTSMGAGNLASAGQAAAGAVWPSDFSALAENASSKKFVDAYKAKYNGELPNNYAAEAYDAAWFLTRGIKEAGSADRIKMQQGLAKVAAAGFDGAEGKLTFEGNDLRVQGVLAGWDGGKEIIVPGTRS</sequence>
<dbReference type="InterPro" id="IPR028081">
    <property type="entry name" value="Leu-bd"/>
</dbReference>
<dbReference type="PANTHER" id="PTHR30483:SF6">
    <property type="entry name" value="PERIPLASMIC BINDING PROTEIN OF ABC TRANSPORTER FOR NATURAL AMINO ACIDS"/>
    <property type="match status" value="1"/>
</dbReference>
<reference evidence="5 6" key="1">
    <citation type="submission" date="2020-04" db="EMBL/GenBank/DDBJ databases">
        <title>Novel species.</title>
        <authorList>
            <person name="Teo W.F.A."/>
            <person name="Lipun K."/>
            <person name="Srisuk N."/>
            <person name="Duangmal K."/>
        </authorList>
    </citation>
    <scope>NUCLEOTIDE SEQUENCE [LARGE SCALE GENOMIC DNA]</scope>
    <source>
        <strain evidence="5 6">K13G38</strain>
    </source>
</reference>
<evidence type="ECO:0000313" key="5">
    <source>
        <dbReference type="EMBL" id="NKQ55797.1"/>
    </source>
</evidence>
<dbReference type="PROSITE" id="PS51257">
    <property type="entry name" value="PROKAR_LIPOPROTEIN"/>
    <property type="match status" value="1"/>
</dbReference>
<dbReference type="PANTHER" id="PTHR30483">
    <property type="entry name" value="LEUCINE-SPECIFIC-BINDING PROTEIN"/>
    <property type="match status" value="1"/>
</dbReference>
<dbReference type="RefSeq" id="WP_168518833.1">
    <property type="nucleotide sequence ID" value="NZ_JAAXLS010000017.1"/>
</dbReference>